<dbReference type="Gene3D" id="1.20.120.1760">
    <property type="match status" value="1"/>
</dbReference>
<evidence type="ECO:0000256" key="1">
    <source>
        <dbReference type="ARBA" id="ARBA00022679"/>
    </source>
</evidence>
<evidence type="ECO:0000256" key="2">
    <source>
        <dbReference type="RuleBase" id="RU003750"/>
    </source>
</evidence>
<dbReference type="EMBL" id="JAUOPB010000004">
    <property type="protein sequence ID" value="MDO6422267.1"/>
    <property type="molecule type" value="Genomic_DNA"/>
</dbReference>
<keyword evidence="3" id="KW-1133">Transmembrane helix</keyword>
<sequence>MRSLNPANTITLTGLVGGLVCIFCLQADYILPVIFIMPSLFLLDKLDGIVARKLNCASEMGAQLDSLADAVNFGVLIALFAFGQSGESLYVCAAGIFYAACACWRLARFNCEQSSPGYFSGLPTTNAAAWVFVALSCIQWLPSLLHVGVTIVVLVAAALCMVSNFKYSNRGLTTKILYLLVPIAAGLFVYQALSYA</sequence>
<organism evidence="4 5">
    <name type="scientific">Saccharophagus degradans</name>
    <dbReference type="NCBI Taxonomy" id="86304"/>
    <lineage>
        <taxon>Bacteria</taxon>
        <taxon>Pseudomonadati</taxon>
        <taxon>Pseudomonadota</taxon>
        <taxon>Gammaproteobacteria</taxon>
        <taxon>Cellvibrionales</taxon>
        <taxon>Cellvibrionaceae</taxon>
        <taxon>Saccharophagus</taxon>
    </lineage>
</organism>
<gene>
    <name evidence="4" type="ORF">Q4521_07260</name>
</gene>
<dbReference type="RefSeq" id="WP_303492169.1">
    <property type="nucleotide sequence ID" value="NZ_JAUOPB010000004.1"/>
</dbReference>
<comment type="similarity">
    <text evidence="2">Belongs to the CDP-alcohol phosphatidyltransferase class-I family.</text>
</comment>
<comment type="caution">
    <text evidence="4">The sequence shown here is derived from an EMBL/GenBank/DDBJ whole genome shotgun (WGS) entry which is preliminary data.</text>
</comment>
<dbReference type="Pfam" id="PF01066">
    <property type="entry name" value="CDP-OH_P_transf"/>
    <property type="match status" value="1"/>
</dbReference>
<evidence type="ECO:0000256" key="3">
    <source>
        <dbReference type="SAM" id="Phobius"/>
    </source>
</evidence>
<dbReference type="PROSITE" id="PS00379">
    <property type="entry name" value="CDP_ALCOHOL_P_TRANSF"/>
    <property type="match status" value="1"/>
</dbReference>
<reference evidence="4" key="1">
    <citation type="submission" date="2023-07" db="EMBL/GenBank/DDBJ databases">
        <title>Genome content predicts the carbon catabolic preferences of heterotrophic bacteria.</title>
        <authorList>
            <person name="Gralka M."/>
        </authorList>
    </citation>
    <scope>NUCLEOTIDE SEQUENCE</scope>
    <source>
        <strain evidence="4">I3M17_2</strain>
    </source>
</reference>
<feature type="transmembrane region" description="Helical" evidence="3">
    <location>
        <begin position="12"/>
        <end position="43"/>
    </location>
</feature>
<dbReference type="GO" id="GO:0016780">
    <property type="term" value="F:phosphotransferase activity, for other substituted phosphate groups"/>
    <property type="evidence" value="ECO:0007669"/>
    <property type="project" value="InterPro"/>
</dbReference>
<evidence type="ECO:0000313" key="4">
    <source>
        <dbReference type="EMBL" id="MDO6422267.1"/>
    </source>
</evidence>
<dbReference type="InterPro" id="IPR048254">
    <property type="entry name" value="CDP_ALCOHOL_P_TRANSF_CS"/>
</dbReference>
<keyword evidence="3" id="KW-0812">Transmembrane</keyword>
<feature type="transmembrane region" description="Helical" evidence="3">
    <location>
        <begin position="176"/>
        <end position="193"/>
    </location>
</feature>
<keyword evidence="1 2" id="KW-0808">Transferase</keyword>
<dbReference type="InterPro" id="IPR043130">
    <property type="entry name" value="CDP-OH_PTrfase_TM_dom"/>
</dbReference>
<keyword evidence="3" id="KW-0472">Membrane</keyword>
<dbReference type="GO" id="GO:0008654">
    <property type="term" value="P:phospholipid biosynthetic process"/>
    <property type="evidence" value="ECO:0007669"/>
    <property type="project" value="InterPro"/>
</dbReference>
<feature type="transmembrane region" description="Helical" evidence="3">
    <location>
        <begin position="147"/>
        <end position="164"/>
    </location>
</feature>
<dbReference type="AlphaFoldDB" id="A0AAW7X3Z5"/>
<proteinExistence type="inferred from homology"/>
<evidence type="ECO:0000313" key="5">
    <source>
        <dbReference type="Proteomes" id="UP001169760"/>
    </source>
</evidence>
<accession>A0AAW7X3Z5</accession>
<name>A0AAW7X3Z5_9GAMM</name>
<dbReference type="Proteomes" id="UP001169760">
    <property type="component" value="Unassembled WGS sequence"/>
</dbReference>
<feature type="transmembrane region" description="Helical" evidence="3">
    <location>
        <begin position="119"/>
        <end position="141"/>
    </location>
</feature>
<dbReference type="InterPro" id="IPR000462">
    <property type="entry name" value="CDP-OH_P_trans"/>
</dbReference>
<dbReference type="GO" id="GO:0016020">
    <property type="term" value="C:membrane"/>
    <property type="evidence" value="ECO:0007669"/>
    <property type="project" value="InterPro"/>
</dbReference>
<protein>
    <submittedName>
        <fullName evidence="4">CDP-alcohol phosphatidyltransferase family protein</fullName>
    </submittedName>
</protein>